<dbReference type="GO" id="GO:0006310">
    <property type="term" value="P:DNA recombination"/>
    <property type="evidence" value="ECO:0007669"/>
    <property type="project" value="TreeGrafter"/>
</dbReference>
<sequence length="316" mass="36242">MSVDMTNNVSSIPHDAAFKGFMTKQSNARDFFELHLPEQIKRLCDFDTLTLINSAFIDSKLRTRFSDVLYSVQTKMGDSYIYLLVEHQSTPDKLMGWRLMHYAFMAMNQHLQQGHKTLPLVVPILFYHGETSPYPYEEVWTQCLPHAEVAHALYSSPFPLVDITVVEDTEIVSHRKIAVMELAMKHKKLRNDHQKVTEHFVQILNSHYNDKNDVITILNYLFIIMDSPYYTSIVETLIDQAENHRGAIMNIAQRLKNEGKIEGKIEGRVEGKEEGREEGREETLQQIALKSLQLGFSADVISKITGLSISEIQALN</sequence>
<accession>B6XFE6</accession>
<dbReference type="eggNOG" id="COG5464">
    <property type="taxonomic scope" value="Bacteria"/>
</dbReference>
<dbReference type="AlphaFoldDB" id="B6XFE6"/>
<reference evidence="3 4" key="1">
    <citation type="submission" date="2008-10" db="EMBL/GenBank/DDBJ databases">
        <title>Draft genome sequence of Providencia alcalifaciens (DSM 30120).</title>
        <authorList>
            <person name="Sudarsanam P."/>
            <person name="Ley R."/>
            <person name="Guruge J."/>
            <person name="Turnbaugh P.J."/>
            <person name="Mahowald M."/>
            <person name="Liep D."/>
            <person name="Gordon J."/>
        </authorList>
    </citation>
    <scope>NUCLEOTIDE SEQUENCE [LARGE SCALE GENOMIC DNA]</scope>
    <source>
        <strain evidence="3 4">DSM 30120</strain>
    </source>
</reference>
<dbReference type="InterPro" id="IPR051699">
    <property type="entry name" value="Rpn/YhgA-like_nuclease"/>
</dbReference>
<dbReference type="PANTHER" id="PTHR34611:SF2">
    <property type="entry name" value="INACTIVE RECOMBINATION-PROMOTING NUCLEASE-LIKE PROTEIN RPNE-RELATED"/>
    <property type="match status" value="1"/>
</dbReference>
<evidence type="ECO:0000256" key="1">
    <source>
        <dbReference type="ARBA" id="ARBA00009787"/>
    </source>
</evidence>
<dbReference type="Pfam" id="PF04754">
    <property type="entry name" value="Transposase_31"/>
    <property type="match status" value="1"/>
</dbReference>
<dbReference type="Proteomes" id="UP000003729">
    <property type="component" value="Unassembled WGS sequence"/>
</dbReference>
<dbReference type="InterPro" id="IPR010106">
    <property type="entry name" value="RpnA"/>
</dbReference>
<dbReference type="InterPro" id="IPR006842">
    <property type="entry name" value="Transposase_31"/>
</dbReference>
<gene>
    <name evidence="3" type="ORF">PROVALCAL_02078</name>
</gene>
<evidence type="ECO:0000259" key="2">
    <source>
        <dbReference type="Pfam" id="PF04754"/>
    </source>
</evidence>
<proteinExistence type="inferred from homology"/>
<comment type="similarity">
    <text evidence="1">Belongs to the Rpn/YhgA-like nuclease family.</text>
</comment>
<name>B6XFE6_9GAMM</name>
<feature type="domain" description="Transposase (putative) YhgA-like" evidence="2">
    <location>
        <begin position="13"/>
        <end position="212"/>
    </location>
</feature>
<comment type="caution">
    <text evidence="3">The sequence shown here is derived from an EMBL/GenBank/DDBJ whole genome shotgun (WGS) entry which is preliminary data.</text>
</comment>
<dbReference type="EMBL" id="ABXW01000047">
    <property type="protein sequence ID" value="EEB45705.1"/>
    <property type="molecule type" value="Genomic_DNA"/>
</dbReference>
<evidence type="ECO:0000313" key="4">
    <source>
        <dbReference type="Proteomes" id="UP000003729"/>
    </source>
</evidence>
<organism evidence="3 4">
    <name type="scientific">Providencia alcalifaciens DSM 30120</name>
    <dbReference type="NCBI Taxonomy" id="520999"/>
    <lineage>
        <taxon>Bacteria</taxon>
        <taxon>Pseudomonadati</taxon>
        <taxon>Pseudomonadota</taxon>
        <taxon>Gammaproteobacteria</taxon>
        <taxon>Enterobacterales</taxon>
        <taxon>Morganellaceae</taxon>
        <taxon>Providencia</taxon>
    </lineage>
</organism>
<reference evidence="3 4" key="2">
    <citation type="submission" date="2008-10" db="EMBL/GenBank/DDBJ databases">
        <authorList>
            <person name="Fulton L."/>
            <person name="Clifton S."/>
            <person name="Fulton B."/>
            <person name="Xu J."/>
            <person name="Minx P."/>
            <person name="Pepin K.H."/>
            <person name="Johnson M."/>
            <person name="Bhonagiri V."/>
            <person name="Nash W.E."/>
            <person name="Mardis E.R."/>
            <person name="Wilson R.K."/>
        </authorList>
    </citation>
    <scope>NUCLEOTIDE SEQUENCE [LARGE SCALE GENOMIC DNA]</scope>
    <source>
        <strain evidence="3 4">DSM 30120</strain>
    </source>
</reference>
<protein>
    <recommendedName>
        <fullName evidence="2">Transposase (putative) YhgA-like domain-containing protein</fullName>
    </recommendedName>
</protein>
<dbReference type="PANTHER" id="PTHR34611">
    <property type="match status" value="1"/>
</dbReference>
<dbReference type="NCBIfam" id="TIGR01784">
    <property type="entry name" value="T_den_put_tspse"/>
    <property type="match status" value="1"/>
</dbReference>
<evidence type="ECO:0000313" key="3">
    <source>
        <dbReference type="EMBL" id="EEB45705.1"/>
    </source>
</evidence>
<dbReference type="GO" id="GO:1990238">
    <property type="term" value="F:double-stranded DNA endonuclease activity"/>
    <property type="evidence" value="ECO:0007669"/>
    <property type="project" value="TreeGrafter"/>
</dbReference>